<dbReference type="InterPro" id="IPR008767">
    <property type="entry name" value="Phage_SPP1_head-tail_adaptor"/>
</dbReference>
<evidence type="ECO:0000313" key="2">
    <source>
        <dbReference type="Proteomes" id="UP000236743"/>
    </source>
</evidence>
<proteinExistence type="predicted"/>
<dbReference type="OrthoDB" id="7570189at2"/>
<sequence length="114" mass="12342">MAGASNGTAPIGALRRRLVLEAPVLVPDGLGGATQSYATVAAVWAQVEWLSGSEHWRMGRPEQVASCRVTMRWRAGVDAGQRLRDGERIFDIRAVSDPEDGRRRLVCLVAEVGT</sequence>
<accession>A0A1H5U1Z6</accession>
<dbReference type="EMBL" id="FNUY01000001">
    <property type="protein sequence ID" value="SEF69105.1"/>
    <property type="molecule type" value="Genomic_DNA"/>
</dbReference>
<keyword evidence="2" id="KW-1185">Reference proteome</keyword>
<evidence type="ECO:0000313" key="1">
    <source>
        <dbReference type="EMBL" id="SEF69105.1"/>
    </source>
</evidence>
<dbReference type="RefSeq" id="WP_103871168.1">
    <property type="nucleotide sequence ID" value="NZ_FNUY01000001.1"/>
</dbReference>
<dbReference type="InterPro" id="IPR038666">
    <property type="entry name" value="SSP1_head-tail_sf"/>
</dbReference>
<name>A0A1H5U1Z6_9HYPH</name>
<gene>
    <name evidence="1" type="ORF">SAMN04488115_101864</name>
</gene>
<dbReference type="Proteomes" id="UP000236743">
    <property type="component" value="Unassembled WGS sequence"/>
</dbReference>
<dbReference type="Pfam" id="PF05521">
    <property type="entry name" value="Phage_HCP"/>
    <property type="match status" value="1"/>
</dbReference>
<dbReference type="Gene3D" id="2.40.10.270">
    <property type="entry name" value="Bacteriophage SPP1 head-tail adaptor protein"/>
    <property type="match status" value="1"/>
</dbReference>
<protein>
    <submittedName>
        <fullName evidence="1">Phage head-tail adaptor, putative, SPP1 family</fullName>
    </submittedName>
</protein>
<organism evidence="1 2">
    <name type="scientific">Bosea lathyri</name>
    <dbReference type="NCBI Taxonomy" id="1036778"/>
    <lineage>
        <taxon>Bacteria</taxon>
        <taxon>Pseudomonadati</taxon>
        <taxon>Pseudomonadota</taxon>
        <taxon>Alphaproteobacteria</taxon>
        <taxon>Hyphomicrobiales</taxon>
        <taxon>Boseaceae</taxon>
        <taxon>Bosea</taxon>
    </lineage>
</organism>
<dbReference type="AlphaFoldDB" id="A0A1H5U1Z6"/>
<dbReference type="NCBIfam" id="TIGR01563">
    <property type="entry name" value="gp16_SPP1"/>
    <property type="match status" value="1"/>
</dbReference>
<reference evidence="1 2" key="1">
    <citation type="submission" date="2016-10" db="EMBL/GenBank/DDBJ databases">
        <authorList>
            <person name="de Groot N.N."/>
        </authorList>
    </citation>
    <scope>NUCLEOTIDE SEQUENCE [LARGE SCALE GENOMIC DNA]</scope>
    <source>
        <strain evidence="1 2">DSM 26656</strain>
    </source>
</reference>